<organism evidence="2 3">
    <name type="scientific">Conoideocrella luteorostrata</name>
    <dbReference type="NCBI Taxonomy" id="1105319"/>
    <lineage>
        <taxon>Eukaryota</taxon>
        <taxon>Fungi</taxon>
        <taxon>Dikarya</taxon>
        <taxon>Ascomycota</taxon>
        <taxon>Pezizomycotina</taxon>
        <taxon>Sordariomycetes</taxon>
        <taxon>Hypocreomycetidae</taxon>
        <taxon>Hypocreales</taxon>
        <taxon>Clavicipitaceae</taxon>
        <taxon>Conoideocrella</taxon>
    </lineage>
</organism>
<keyword evidence="3" id="KW-1185">Reference proteome</keyword>
<accession>A0AAJ0FTF5</accession>
<dbReference type="Proteomes" id="UP001251528">
    <property type="component" value="Unassembled WGS sequence"/>
</dbReference>
<feature type="coiled-coil region" evidence="1">
    <location>
        <begin position="118"/>
        <end position="152"/>
    </location>
</feature>
<reference evidence="2" key="1">
    <citation type="submission" date="2023-06" db="EMBL/GenBank/DDBJ databases">
        <title>Conoideocrella luteorostrata (Hypocreales: Clavicipitaceae), a potential biocontrol fungus for elongate hemlock scale in United States Christmas tree production areas.</title>
        <authorList>
            <person name="Barrett H."/>
            <person name="Lovett B."/>
            <person name="Macias A.M."/>
            <person name="Stajich J.E."/>
            <person name="Kasson M.T."/>
        </authorList>
    </citation>
    <scope>NUCLEOTIDE SEQUENCE</scope>
    <source>
        <strain evidence="2">ARSEF 14590</strain>
    </source>
</reference>
<dbReference type="Pfam" id="PF09447">
    <property type="entry name" value="Cnl2_NKP2"/>
    <property type="match status" value="1"/>
</dbReference>
<dbReference type="GO" id="GO:0007059">
    <property type="term" value="P:chromosome segregation"/>
    <property type="evidence" value="ECO:0007669"/>
    <property type="project" value="TreeGrafter"/>
</dbReference>
<evidence type="ECO:0000313" key="3">
    <source>
        <dbReference type="Proteomes" id="UP001251528"/>
    </source>
</evidence>
<protein>
    <recommendedName>
        <fullName evidence="4">Cnl2/NKP2 family protein</fullName>
    </recommendedName>
</protein>
<keyword evidence="1" id="KW-0175">Coiled coil</keyword>
<evidence type="ECO:0000256" key="1">
    <source>
        <dbReference type="SAM" id="Coils"/>
    </source>
</evidence>
<proteinExistence type="predicted"/>
<dbReference type="GO" id="GO:0031511">
    <property type="term" value="C:Mis6-Sim4 complex"/>
    <property type="evidence" value="ECO:0007669"/>
    <property type="project" value="TreeGrafter"/>
</dbReference>
<dbReference type="InterPro" id="IPR018565">
    <property type="entry name" value="Nkp2/Cnl2"/>
</dbReference>
<evidence type="ECO:0008006" key="4">
    <source>
        <dbReference type="Google" id="ProtNLM"/>
    </source>
</evidence>
<sequence>MAPSESSILQHYLLLPSPLTSITTLEQFRTLFPRQWHSHPQMPRLFRDLQAQRNLVVDTVTENIALEARRGQVMRREVLKARLEGETEDFDAEVEIERALFGNKSSAKSAKHSLRSILPELEGAAQAMEDEIQKLQDEEEQLIASISQTVDNLGGLRYGELANPQLRDQCLDSLTSLQDACANKTKT</sequence>
<dbReference type="PANTHER" id="PTHR28064:SF1">
    <property type="entry name" value="INNER KINETOCHORE SUBUNIT NKP2"/>
    <property type="match status" value="1"/>
</dbReference>
<dbReference type="AlphaFoldDB" id="A0AAJ0FTF5"/>
<dbReference type="EMBL" id="JASWJB010000103">
    <property type="protein sequence ID" value="KAK2597995.1"/>
    <property type="molecule type" value="Genomic_DNA"/>
</dbReference>
<comment type="caution">
    <text evidence="2">The sequence shown here is derived from an EMBL/GenBank/DDBJ whole genome shotgun (WGS) entry which is preliminary data.</text>
</comment>
<dbReference type="PANTHER" id="PTHR28064">
    <property type="entry name" value="INNER KINETOCHORE SUBUNIT NKP2"/>
    <property type="match status" value="1"/>
</dbReference>
<gene>
    <name evidence="2" type="ORF">QQS21_005911</name>
</gene>
<evidence type="ECO:0000313" key="2">
    <source>
        <dbReference type="EMBL" id="KAK2597995.1"/>
    </source>
</evidence>
<name>A0AAJ0FTF5_9HYPO</name>